<keyword evidence="3" id="KW-1185">Reference proteome</keyword>
<feature type="domain" description="SGNH hydrolase-type esterase" evidence="1">
    <location>
        <begin position="110"/>
        <end position="246"/>
    </location>
</feature>
<dbReference type="InterPro" id="IPR036514">
    <property type="entry name" value="SGNH_hydro_sf"/>
</dbReference>
<name>A0AAV7XPM4_9NEOP</name>
<dbReference type="Pfam" id="PF13472">
    <property type="entry name" value="Lipase_GDSL_2"/>
    <property type="match status" value="1"/>
</dbReference>
<dbReference type="SUPFAM" id="SSF52266">
    <property type="entry name" value="SGNH hydrolase"/>
    <property type="match status" value="1"/>
</dbReference>
<dbReference type="Proteomes" id="UP001075354">
    <property type="component" value="Chromosome 5"/>
</dbReference>
<evidence type="ECO:0000313" key="3">
    <source>
        <dbReference type="Proteomes" id="UP001075354"/>
    </source>
</evidence>
<evidence type="ECO:0000313" key="2">
    <source>
        <dbReference type="EMBL" id="KAJ1528138.1"/>
    </source>
</evidence>
<reference evidence="2" key="1">
    <citation type="submission" date="2022-12" db="EMBL/GenBank/DDBJ databases">
        <title>Chromosome-level genome assembly of the bean flower thrips Megalurothrips usitatus.</title>
        <authorList>
            <person name="Ma L."/>
            <person name="Liu Q."/>
            <person name="Li H."/>
            <person name="Cai W."/>
        </authorList>
    </citation>
    <scope>NUCLEOTIDE SEQUENCE</scope>
    <source>
        <strain evidence="2">Cailab_2022a</strain>
    </source>
</reference>
<dbReference type="InterPro" id="IPR013830">
    <property type="entry name" value="SGNH_hydro"/>
</dbReference>
<gene>
    <name evidence="2" type="ORF">ONE63_008052</name>
</gene>
<dbReference type="CDD" id="cd00229">
    <property type="entry name" value="SGNH_hydrolase"/>
    <property type="match status" value="1"/>
</dbReference>
<sequence length="255" mass="28696">MEAADAVRRVTRLQGVNPRAADLLREAYEKGPEYPALSLAEVAAVVETGKALFTQIDGNVCLSFYSITTEIRGTAYEYAGDSQVVRYFAASGWERNIWFDHQRKKCAGRWARSGLTCQQLLEILEHSPENLPAGLIILCGINDILTASLHSAARAIDCARQIKALLEVKQIRSIWVGLPPCPKKEGVPQVDAAIREFNVALASFESPLTKYIDLYRDFENHIDEYIQWYKRDGSEDGVHLSNQGMDRLRYLLQSF</sequence>
<dbReference type="Gene3D" id="3.40.50.1110">
    <property type="entry name" value="SGNH hydrolase"/>
    <property type="match status" value="1"/>
</dbReference>
<proteinExistence type="predicted"/>
<comment type="caution">
    <text evidence="2">The sequence shown here is derived from an EMBL/GenBank/DDBJ whole genome shotgun (WGS) entry which is preliminary data.</text>
</comment>
<dbReference type="AlphaFoldDB" id="A0AAV7XPM4"/>
<accession>A0AAV7XPM4</accession>
<protein>
    <recommendedName>
        <fullName evidence="1">SGNH hydrolase-type esterase domain-containing protein</fullName>
    </recommendedName>
</protein>
<organism evidence="2 3">
    <name type="scientific">Megalurothrips usitatus</name>
    <name type="common">bean blossom thrips</name>
    <dbReference type="NCBI Taxonomy" id="439358"/>
    <lineage>
        <taxon>Eukaryota</taxon>
        <taxon>Metazoa</taxon>
        <taxon>Ecdysozoa</taxon>
        <taxon>Arthropoda</taxon>
        <taxon>Hexapoda</taxon>
        <taxon>Insecta</taxon>
        <taxon>Pterygota</taxon>
        <taxon>Neoptera</taxon>
        <taxon>Paraneoptera</taxon>
        <taxon>Thysanoptera</taxon>
        <taxon>Terebrantia</taxon>
        <taxon>Thripoidea</taxon>
        <taxon>Thripidae</taxon>
        <taxon>Megalurothrips</taxon>
    </lineage>
</organism>
<evidence type="ECO:0000259" key="1">
    <source>
        <dbReference type="Pfam" id="PF13472"/>
    </source>
</evidence>
<dbReference type="EMBL" id="JAPTSV010000005">
    <property type="protein sequence ID" value="KAJ1528138.1"/>
    <property type="molecule type" value="Genomic_DNA"/>
</dbReference>